<keyword evidence="4 10" id="KW-0808">Transferase</keyword>
<evidence type="ECO:0000256" key="8">
    <source>
        <dbReference type="ARBA" id="ARBA00050488"/>
    </source>
</evidence>
<evidence type="ECO:0000256" key="1">
    <source>
        <dbReference type="ARBA" id="ARBA00004844"/>
    </source>
</evidence>
<evidence type="ECO:0000259" key="11">
    <source>
        <dbReference type="PROSITE" id="PS51855"/>
    </source>
</evidence>
<evidence type="ECO:0000256" key="3">
    <source>
        <dbReference type="ARBA" id="ARBA00007667"/>
    </source>
</evidence>
<dbReference type="FunFam" id="3.40.140.20:FF:000002">
    <property type="entry name" value="Bifunctional purine biosynthesis protein PurH"/>
    <property type="match status" value="1"/>
</dbReference>
<dbReference type="GO" id="GO:0005829">
    <property type="term" value="C:cytosol"/>
    <property type="evidence" value="ECO:0007669"/>
    <property type="project" value="TreeGrafter"/>
</dbReference>
<keyword evidence="7 10" id="KW-0511">Multifunctional enzyme</keyword>
<feature type="domain" description="MGS-like" evidence="11">
    <location>
        <begin position="1"/>
        <end position="149"/>
    </location>
</feature>
<dbReference type="GO" id="GO:0004643">
    <property type="term" value="F:phosphoribosylaminoimidazolecarboxamide formyltransferase activity"/>
    <property type="evidence" value="ECO:0007669"/>
    <property type="project" value="UniProtKB-UniRule"/>
</dbReference>
<dbReference type="PROSITE" id="PS51855">
    <property type="entry name" value="MGS"/>
    <property type="match status" value="1"/>
</dbReference>
<dbReference type="HAMAP" id="MF_00139">
    <property type="entry name" value="PurH"/>
    <property type="match status" value="1"/>
</dbReference>
<gene>
    <name evidence="10 12" type="primary">purH</name>
    <name evidence="12" type="ORF">AFL01nite_10500</name>
</gene>
<proteinExistence type="inferred from homology"/>
<dbReference type="PANTHER" id="PTHR11692">
    <property type="entry name" value="BIFUNCTIONAL PURINE BIOSYNTHESIS PROTEIN PURH"/>
    <property type="match status" value="1"/>
</dbReference>
<comment type="catalytic activity">
    <reaction evidence="8 10">
        <text>(6R)-10-formyltetrahydrofolate + 5-amino-1-(5-phospho-beta-D-ribosyl)imidazole-4-carboxamide = 5-formamido-1-(5-phospho-D-ribosyl)imidazole-4-carboxamide + (6S)-5,6,7,8-tetrahydrofolate</text>
        <dbReference type="Rhea" id="RHEA:22192"/>
        <dbReference type="ChEBI" id="CHEBI:57453"/>
        <dbReference type="ChEBI" id="CHEBI:58467"/>
        <dbReference type="ChEBI" id="CHEBI:58475"/>
        <dbReference type="ChEBI" id="CHEBI:195366"/>
        <dbReference type="EC" id="2.1.2.3"/>
    </reaction>
</comment>
<dbReference type="EC" id="2.1.2.3" evidence="10"/>
<sequence length="518" mass="54403">MTDTRPIQRALVSVYDKTGLAELATALHAAGVSIVSTGSTAKTIEAAGVPVTPVEELTGFPECLDGRVKTLHPRVHAGILADRRLPDHERQLNELEIEPFDLVIVNLYPFRETVASGATPDEVVEQIDIGGPSMVRAAAKNHPSVAVVVSPGAYGDVTEALAQGGFTLEQRKRLAAQAFAHTAAYDVAVASWFSSVHAPADDERFPAFAGATWERSTVLRYGENPHQPAALYTDGTGGLAGAEQLHGKEMSYNNYVDTDAARRAAFAHDEPAVAIIKHANPCGIAVGDDIAQAHARAHACDPVSAFGGVIAANRPVTVAMAQQVAEVFTEVIVAPDYEDGAVEVLQGKKNIRILRCPAPSAESPVEFRPVSGGVLLQQRDLVDAEGDDVGTWTLAAGEPVDDATLADLVFAWRACKAVKSNAILLAKDGASVGVGMGQVNRVDSCRLAVERAGEERARGAVAASDAFFPFADGPQILIDAGVTAIVQPGGSVRDAETVAAAEAAGVTMYVTGTRHFFH</sequence>
<evidence type="ECO:0000256" key="7">
    <source>
        <dbReference type="ARBA" id="ARBA00023268"/>
    </source>
</evidence>
<dbReference type="PANTHER" id="PTHR11692:SF0">
    <property type="entry name" value="BIFUNCTIONAL PURINE BIOSYNTHESIS PROTEIN ATIC"/>
    <property type="match status" value="1"/>
</dbReference>
<evidence type="ECO:0000256" key="5">
    <source>
        <dbReference type="ARBA" id="ARBA00022755"/>
    </source>
</evidence>
<comment type="domain">
    <text evidence="10">The IMP cyclohydrolase activity resides in the N-terminal region.</text>
</comment>
<dbReference type="GO" id="GO:0003937">
    <property type="term" value="F:IMP cyclohydrolase activity"/>
    <property type="evidence" value="ECO:0007669"/>
    <property type="project" value="UniProtKB-UniRule"/>
</dbReference>
<keyword evidence="6 10" id="KW-0378">Hydrolase</keyword>
<dbReference type="FunFam" id="3.40.50.1380:FF:000001">
    <property type="entry name" value="Bifunctional purine biosynthesis protein PurH"/>
    <property type="match status" value="1"/>
</dbReference>
<dbReference type="Gene3D" id="3.40.140.20">
    <property type="match status" value="2"/>
</dbReference>
<dbReference type="AlphaFoldDB" id="A0A512HTE3"/>
<evidence type="ECO:0000313" key="12">
    <source>
        <dbReference type="EMBL" id="GEO88723.1"/>
    </source>
</evidence>
<dbReference type="Proteomes" id="UP000321769">
    <property type="component" value="Unassembled WGS sequence"/>
</dbReference>
<name>A0A512HTE3_9ACTN</name>
<dbReference type="Gene3D" id="3.40.50.1380">
    <property type="entry name" value="Methylglyoxal synthase-like domain"/>
    <property type="match status" value="1"/>
</dbReference>
<reference evidence="12 13" key="1">
    <citation type="submission" date="2019-07" db="EMBL/GenBank/DDBJ databases">
        <title>Whole genome shotgun sequence of Aeromicrobium flavum NBRC 107625.</title>
        <authorList>
            <person name="Hosoyama A."/>
            <person name="Uohara A."/>
            <person name="Ohji S."/>
            <person name="Ichikawa N."/>
        </authorList>
    </citation>
    <scope>NUCLEOTIDE SEQUENCE [LARGE SCALE GENOMIC DNA]</scope>
    <source>
        <strain evidence="12 13">NBRC 107625</strain>
    </source>
</reference>
<evidence type="ECO:0000313" key="13">
    <source>
        <dbReference type="Proteomes" id="UP000321769"/>
    </source>
</evidence>
<dbReference type="EC" id="3.5.4.10" evidence="10"/>
<dbReference type="PIRSF" id="PIRSF000414">
    <property type="entry name" value="AICARFT_IMPCHas"/>
    <property type="match status" value="1"/>
</dbReference>
<dbReference type="Pfam" id="PF02142">
    <property type="entry name" value="MGS"/>
    <property type="match status" value="1"/>
</dbReference>
<dbReference type="NCBIfam" id="TIGR00355">
    <property type="entry name" value="purH"/>
    <property type="match status" value="1"/>
</dbReference>
<evidence type="ECO:0000256" key="4">
    <source>
        <dbReference type="ARBA" id="ARBA00022679"/>
    </source>
</evidence>
<dbReference type="NCBIfam" id="NF002049">
    <property type="entry name" value="PRK00881.1"/>
    <property type="match status" value="1"/>
</dbReference>
<comment type="catalytic activity">
    <reaction evidence="9 10">
        <text>IMP + H2O = 5-formamido-1-(5-phospho-D-ribosyl)imidazole-4-carboxamide</text>
        <dbReference type="Rhea" id="RHEA:18445"/>
        <dbReference type="ChEBI" id="CHEBI:15377"/>
        <dbReference type="ChEBI" id="CHEBI:58053"/>
        <dbReference type="ChEBI" id="CHEBI:58467"/>
        <dbReference type="EC" id="3.5.4.10"/>
    </reaction>
</comment>
<dbReference type="InterPro" id="IPR016193">
    <property type="entry name" value="Cytidine_deaminase-like"/>
</dbReference>
<comment type="similarity">
    <text evidence="3 10">Belongs to the PurH family.</text>
</comment>
<keyword evidence="13" id="KW-1185">Reference proteome</keyword>
<accession>A0A512HTE3</accession>
<comment type="caution">
    <text evidence="12">The sequence shown here is derived from an EMBL/GenBank/DDBJ whole genome shotgun (WGS) entry which is preliminary data.</text>
</comment>
<dbReference type="RefSeq" id="WP_146826135.1">
    <property type="nucleotide sequence ID" value="NZ_BAAAYQ010000005.1"/>
</dbReference>
<dbReference type="SUPFAM" id="SSF52335">
    <property type="entry name" value="Methylglyoxal synthase-like"/>
    <property type="match status" value="1"/>
</dbReference>
<dbReference type="InterPro" id="IPR011607">
    <property type="entry name" value="MGS-like_dom"/>
</dbReference>
<dbReference type="InterPro" id="IPR002695">
    <property type="entry name" value="PurH-like"/>
</dbReference>
<dbReference type="Pfam" id="PF01808">
    <property type="entry name" value="AICARFT_IMPCHas"/>
    <property type="match status" value="1"/>
</dbReference>
<dbReference type="EMBL" id="BJZQ01000003">
    <property type="protein sequence ID" value="GEO88723.1"/>
    <property type="molecule type" value="Genomic_DNA"/>
</dbReference>
<dbReference type="FunFam" id="3.40.140.20:FF:000001">
    <property type="entry name" value="Bifunctional purine biosynthesis protein PurH"/>
    <property type="match status" value="1"/>
</dbReference>
<dbReference type="InterPro" id="IPR036914">
    <property type="entry name" value="MGS-like_dom_sf"/>
</dbReference>
<comment type="pathway">
    <text evidence="1 10">Purine metabolism; IMP biosynthesis via de novo pathway; IMP from 5-formamido-1-(5-phospho-D-ribosyl)imidazole-4-carboxamide: step 1/1.</text>
</comment>
<dbReference type="SMART" id="SM00851">
    <property type="entry name" value="MGS"/>
    <property type="match status" value="1"/>
</dbReference>
<dbReference type="SUPFAM" id="SSF53927">
    <property type="entry name" value="Cytidine deaminase-like"/>
    <property type="match status" value="1"/>
</dbReference>
<dbReference type="OrthoDB" id="9802065at2"/>
<keyword evidence="5 10" id="KW-0658">Purine biosynthesis</keyword>
<dbReference type="GO" id="GO:0006189">
    <property type="term" value="P:'de novo' IMP biosynthetic process"/>
    <property type="evidence" value="ECO:0007669"/>
    <property type="project" value="UniProtKB-UniRule"/>
</dbReference>
<comment type="pathway">
    <text evidence="2 10">Purine metabolism; IMP biosynthesis via de novo pathway; 5-formamido-1-(5-phospho-D-ribosyl)imidazole-4-carboxamide from 5-amino-1-(5-phospho-D-ribosyl)imidazole-4-carboxamide (10-formyl THF route): step 1/1.</text>
</comment>
<evidence type="ECO:0000256" key="2">
    <source>
        <dbReference type="ARBA" id="ARBA00004954"/>
    </source>
</evidence>
<evidence type="ECO:0000256" key="6">
    <source>
        <dbReference type="ARBA" id="ARBA00022801"/>
    </source>
</evidence>
<protein>
    <recommendedName>
        <fullName evidence="10">Bifunctional purine biosynthesis protein PurH</fullName>
    </recommendedName>
    <domain>
        <recommendedName>
            <fullName evidence="10">Phosphoribosylaminoimidazolecarboxamide formyltransferase</fullName>
            <ecNumber evidence="10">2.1.2.3</ecNumber>
        </recommendedName>
        <alternativeName>
            <fullName evidence="10">AICAR transformylase</fullName>
        </alternativeName>
    </domain>
    <domain>
        <recommendedName>
            <fullName evidence="10">IMP cyclohydrolase</fullName>
            <ecNumber evidence="10">3.5.4.10</ecNumber>
        </recommendedName>
        <alternativeName>
            <fullName evidence="10">ATIC</fullName>
        </alternativeName>
        <alternativeName>
            <fullName evidence="10">IMP synthase</fullName>
        </alternativeName>
        <alternativeName>
            <fullName evidence="10">Inosinicase</fullName>
        </alternativeName>
    </domain>
</protein>
<evidence type="ECO:0000256" key="9">
    <source>
        <dbReference type="ARBA" id="ARBA00050687"/>
    </source>
</evidence>
<dbReference type="InterPro" id="IPR024051">
    <property type="entry name" value="AICAR_Tfase_dup_dom_sf"/>
</dbReference>
<organism evidence="12 13">
    <name type="scientific">Aeromicrobium flavum</name>
    <dbReference type="NCBI Taxonomy" id="416568"/>
    <lineage>
        <taxon>Bacteria</taxon>
        <taxon>Bacillati</taxon>
        <taxon>Actinomycetota</taxon>
        <taxon>Actinomycetes</taxon>
        <taxon>Propionibacteriales</taxon>
        <taxon>Nocardioidaceae</taxon>
        <taxon>Aeromicrobium</taxon>
    </lineage>
</organism>
<dbReference type="UniPathway" id="UPA00074">
    <property type="reaction ID" value="UER00133"/>
</dbReference>
<evidence type="ECO:0000256" key="10">
    <source>
        <dbReference type="HAMAP-Rule" id="MF_00139"/>
    </source>
</evidence>
<dbReference type="SMART" id="SM00798">
    <property type="entry name" value="AICARFT_IMPCHas"/>
    <property type="match status" value="1"/>
</dbReference>
<dbReference type="CDD" id="cd01421">
    <property type="entry name" value="IMPCH"/>
    <property type="match status" value="1"/>
</dbReference>